<dbReference type="AlphaFoldDB" id="A0A7N2KLE7"/>
<sequence length="283" mass="32139">MKQVAQHGNIDAFYILIMEDVKLLEDIDQLVTTTICPFVDTPLHIAASAGHIPLAMELMRLKPSFAWKPNPDGFNPIHLALLNGQTHMVLWLLKVDGNLVRVQGREGMTPLHYAAITEDHLDLLDKFLKIYPKSIKDVTIRNENALHSALKYDKLEAFLHLVRWLRKNWSQNTILWESEVLNWKDEEGNTALHIAVSKNQPKASPLHSSIIYKLKKHCKVCVVNINIVPLVDINAKNLNGNTAGDMLGQQNQIENREIKVMLRRAGALPASSLPKMRKRKHKV</sequence>
<reference evidence="1 2" key="1">
    <citation type="journal article" date="2016" name="G3 (Bethesda)">
        <title>First Draft Assembly and Annotation of the Genome of a California Endemic Oak Quercus lobata Nee (Fagaceae).</title>
        <authorList>
            <person name="Sork V.L."/>
            <person name="Fitz-Gibbon S.T."/>
            <person name="Puiu D."/>
            <person name="Crepeau M."/>
            <person name="Gugger P.F."/>
            <person name="Sherman R."/>
            <person name="Stevens K."/>
            <person name="Langley C.H."/>
            <person name="Pellegrini M."/>
            <person name="Salzberg S.L."/>
        </authorList>
    </citation>
    <scope>NUCLEOTIDE SEQUENCE [LARGE SCALE GENOMIC DNA]</scope>
    <source>
        <strain evidence="1 2">cv. SW786</strain>
    </source>
</reference>
<dbReference type="Proteomes" id="UP000594261">
    <property type="component" value="Chromosome 1"/>
</dbReference>
<dbReference type="EMBL" id="LRBV02000001">
    <property type="status" value="NOT_ANNOTATED_CDS"/>
    <property type="molecule type" value="Genomic_DNA"/>
</dbReference>
<organism evidence="1 2">
    <name type="scientific">Quercus lobata</name>
    <name type="common">Valley oak</name>
    <dbReference type="NCBI Taxonomy" id="97700"/>
    <lineage>
        <taxon>Eukaryota</taxon>
        <taxon>Viridiplantae</taxon>
        <taxon>Streptophyta</taxon>
        <taxon>Embryophyta</taxon>
        <taxon>Tracheophyta</taxon>
        <taxon>Spermatophyta</taxon>
        <taxon>Magnoliopsida</taxon>
        <taxon>eudicotyledons</taxon>
        <taxon>Gunneridae</taxon>
        <taxon>Pentapetalae</taxon>
        <taxon>rosids</taxon>
        <taxon>fabids</taxon>
        <taxon>Fagales</taxon>
        <taxon>Fagaceae</taxon>
        <taxon>Quercus</taxon>
    </lineage>
</organism>
<proteinExistence type="predicted"/>
<evidence type="ECO:0000313" key="2">
    <source>
        <dbReference type="Proteomes" id="UP000594261"/>
    </source>
</evidence>
<dbReference type="Gene3D" id="1.25.40.20">
    <property type="entry name" value="Ankyrin repeat-containing domain"/>
    <property type="match status" value="2"/>
</dbReference>
<evidence type="ECO:0000313" key="1">
    <source>
        <dbReference type="EnsemblPlants" id="QL01p008886:mrna"/>
    </source>
</evidence>
<dbReference type="InterPro" id="IPR036770">
    <property type="entry name" value="Ankyrin_rpt-contain_sf"/>
</dbReference>
<dbReference type="SMART" id="SM00248">
    <property type="entry name" value="ANK"/>
    <property type="match status" value="4"/>
</dbReference>
<dbReference type="InParanoid" id="A0A7N2KLE7"/>
<keyword evidence="2" id="KW-1185">Reference proteome</keyword>
<dbReference type="OMA" id="NTILWES"/>
<name>A0A7N2KLE7_QUELO</name>
<dbReference type="PANTHER" id="PTHR24128">
    <property type="entry name" value="HOMEOBOX PROTEIN WARIAI"/>
    <property type="match status" value="1"/>
</dbReference>
<dbReference type="EnsemblPlants" id="QL01p008886:mrna">
    <property type="protein sequence ID" value="QL01p008886:mrna"/>
    <property type="gene ID" value="QL01p008886"/>
</dbReference>
<dbReference type="SUPFAM" id="SSF48403">
    <property type="entry name" value="Ankyrin repeat"/>
    <property type="match status" value="1"/>
</dbReference>
<dbReference type="Pfam" id="PF12796">
    <property type="entry name" value="Ank_2"/>
    <property type="match status" value="2"/>
</dbReference>
<accession>A0A7N2KLE7</accession>
<dbReference type="PANTHER" id="PTHR24128:SF86">
    <property type="entry name" value="ALPHA-LATROTOXIN-LHE1A-LIKE"/>
    <property type="match status" value="1"/>
</dbReference>
<protein>
    <recommendedName>
        <fullName evidence="3">Ankyrin repeat-containing protein</fullName>
    </recommendedName>
</protein>
<dbReference type="Gramene" id="QL01p008886:mrna">
    <property type="protein sequence ID" value="QL01p008886:mrna"/>
    <property type="gene ID" value="QL01p008886"/>
</dbReference>
<dbReference type="InterPro" id="IPR002110">
    <property type="entry name" value="Ankyrin_rpt"/>
</dbReference>
<reference evidence="1" key="2">
    <citation type="submission" date="2021-01" db="UniProtKB">
        <authorList>
            <consortium name="EnsemblPlants"/>
        </authorList>
    </citation>
    <scope>IDENTIFICATION</scope>
</reference>
<evidence type="ECO:0008006" key="3">
    <source>
        <dbReference type="Google" id="ProtNLM"/>
    </source>
</evidence>